<dbReference type="InterPro" id="IPR007085">
    <property type="entry name" value="DNA/pantothenate-metab_flavo_C"/>
</dbReference>
<keyword evidence="9" id="KW-1185">Reference proteome</keyword>
<sequence length="432" mass="45953">MKHGKHILLGISGSVAAYKACELVRLLSKQGHQVQVVMTASAARFVGVQTLQALSGRPVLTDAALQEGDGMAHIRAVRAADLMLVAPASANTIAKIANGLADNLLTEMAAARSCPLVLAPAMNVEMWNNPANRRNIARLQEFGVQLMGPDEGEQACGETGEGRMLEAAEIAEWLPDLWSAKPLAGKNVLITAGACYEAIDPVRGLTNRSSGRMGVALARACRAAGARVSLVHAGMQVPVPAGLAHVEAVENAQQMYDAVFRRLHGQDVFISVAAVTDYKPAQTAEHKLKKDAGAVPPTIELAENPDILQAVAKRPNSQVFCVGFAAESENLLENARAKREKKGVPLMVANLVSDALGKDSNKIVLLDNEKEAEILESSKEQAARAIVARLATLLMQRPRHAAAAAEKDEGKNQDQADQDTPAETEEMPAQTD</sequence>
<comment type="function">
    <text evidence="3">Catalyzes two sequential steps in the biosynthesis of coenzyme A. In the first step cysteine is conjugated to 4'-phosphopantothenate to form 4-phosphopantothenoylcysteine. In the second step the latter compound is decarboxylated to form 4'-phosphopantotheine.</text>
</comment>
<name>A0ABS9NJF2_9NEIS</name>
<evidence type="ECO:0000256" key="4">
    <source>
        <dbReference type="RuleBase" id="RU364078"/>
    </source>
</evidence>
<keyword evidence="3 4" id="KW-0288">FMN</keyword>
<dbReference type="InterPro" id="IPR035929">
    <property type="entry name" value="CoaB-like_sf"/>
</dbReference>
<evidence type="ECO:0000256" key="1">
    <source>
        <dbReference type="ARBA" id="ARBA00022793"/>
    </source>
</evidence>
<keyword evidence="2 3" id="KW-0456">Lyase</keyword>
<dbReference type="NCBIfam" id="TIGR00521">
    <property type="entry name" value="coaBC_dfp"/>
    <property type="match status" value="1"/>
</dbReference>
<gene>
    <name evidence="3 8" type="primary">coaBC</name>
    <name evidence="8" type="ORF">MB824_00150</name>
</gene>
<feature type="region of interest" description="Phosphopantothenoylcysteine decarboxylase" evidence="3">
    <location>
        <begin position="1"/>
        <end position="187"/>
    </location>
</feature>
<dbReference type="InterPro" id="IPR036551">
    <property type="entry name" value="Flavin_trans-like"/>
</dbReference>
<comment type="function">
    <text evidence="4">Catalyzes two steps in the biosynthesis of coenzyme A. In the first step cysteine is conjugated to 4'-phosphopantothenate to form 4-phosphopantothenoylcysteine, in the latter compound is decarboxylated to form 4'-phosphopantotheine.</text>
</comment>
<dbReference type="GO" id="GO:0004633">
    <property type="term" value="F:phosphopantothenoylcysteine decarboxylase activity"/>
    <property type="evidence" value="ECO:0007669"/>
    <property type="project" value="UniProtKB-EC"/>
</dbReference>
<comment type="pathway">
    <text evidence="3 4">Cofactor biosynthesis; coenzyme A biosynthesis; CoA from (R)-pantothenate: step 3/5.</text>
</comment>
<dbReference type="Proteomes" id="UP001298424">
    <property type="component" value="Unassembled WGS sequence"/>
</dbReference>
<feature type="domain" description="DNA/pantothenate metabolism flavoprotein C-terminal" evidence="7">
    <location>
        <begin position="183"/>
        <end position="392"/>
    </location>
</feature>
<comment type="similarity">
    <text evidence="3 4">In the C-terminal section; belongs to the PPC synthetase family.</text>
</comment>
<feature type="region of interest" description="Phosphopantothenate--cysteine ligase" evidence="3">
    <location>
        <begin position="188"/>
        <end position="432"/>
    </location>
</feature>
<dbReference type="InterPro" id="IPR005252">
    <property type="entry name" value="CoaBC"/>
</dbReference>
<comment type="pathway">
    <text evidence="3 4">Cofactor biosynthesis; coenzyme A biosynthesis; CoA from (R)-pantothenate: step 2/5.</text>
</comment>
<dbReference type="Gene3D" id="3.40.50.10300">
    <property type="entry name" value="CoaB-like"/>
    <property type="match status" value="1"/>
</dbReference>
<evidence type="ECO:0000256" key="5">
    <source>
        <dbReference type="SAM" id="MobiDB-lite"/>
    </source>
</evidence>
<feature type="binding site" evidence="3">
    <location>
        <position position="338"/>
    </location>
    <ligand>
        <name>CTP</name>
        <dbReference type="ChEBI" id="CHEBI:37563"/>
    </ligand>
</feature>
<keyword evidence="3 4" id="KW-0285">Flavoprotein</keyword>
<keyword evidence="1 3" id="KW-0210">Decarboxylase</keyword>
<evidence type="ECO:0000256" key="3">
    <source>
        <dbReference type="HAMAP-Rule" id="MF_02225"/>
    </source>
</evidence>
<dbReference type="Pfam" id="PF04127">
    <property type="entry name" value="DFP"/>
    <property type="match status" value="1"/>
</dbReference>
<comment type="caution">
    <text evidence="8">The sequence shown here is derived from an EMBL/GenBank/DDBJ whole genome shotgun (WGS) entry which is preliminary data.</text>
</comment>
<dbReference type="EC" id="6.3.2.5" evidence="3"/>
<dbReference type="SUPFAM" id="SSF102645">
    <property type="entry name" value="CoaB-like"/>
    <property type="match status" value="1"/>
</dbReference>
<evidence type="ECO:0000259" key="6">
    <source>
        <dbReference type="Pfam" id="PF02441"/>
    </source>
</evidence>
<dbReference type="GO" id="GO:0004632">
    <property type="term" value="F:phosphopantothenate--cysteine ligase activity"/>
    <property type="evidence" value="ECO:0007669"/>
    <property type="project" value="UniProtKB-EC"/>
</dbReference>
<comment type="cofactor">
    <cofactor evidence="3">
        <name>Mg(2+)</name>
        <dbReference type="ChEBI" id="CHEBI:18420"/>
    </cofactor>
</comment>
<feature type="compositionally biased region" description="Basic and acidic residues" evidence="5">
    <location>
        <begin position="405"/>
        <end position="414"/>
    </location>
</feature>
<dbReference type="RefSeq" id="WP_238744781.1">
    <property type="nucleotide sequence ID" value="NZ_JAKOOW010000001.1"/>
</dbReference>
<dbReference type="PANTHER" id="PTHR14359:SF6">
    <property type="entry name" value="PHOSPHOPANTOTHENOYLCYSTEINE DECARBOXYLASE"/>
    <property type="match status" value="1"/>
</dbReference>
<dbReference type="InterPro" id="IPR003382">
    <property type="entry name" value="Flavoprotein"/>
</dbReference>
<comment type="caution">
    <text evidence="3">Lacks conserved residue(s) required for the propagation of feature annotation.</text>
</comment>
<dbReference type="EC" id="4.1.1.36" evidence="3"/>
<feature type="active site" description="Proton donor" evidence="3">
    <location>
        <position position="156"/>
    </location>
</feature>
<accession>A0ABS9NJF2</accession>
<feature type="binding site" evidence="3">
    <location>
        <position position="287"/>
    </location>
    <ligand>
        <name>CTP</name>
        <dbReference type="ChEBI" id="CHEBI:37563"/>
    </ligand>
</feature>
<comment type="catalytic activity">
    <reaction evidence="3 4">
        <text>(R)-4'-phosphopantothenate + L-cysteine + CTP = N-[(R)-4-phosphopantothenoyl]-L-cysteine + CMP + diphosphate + H(+)</text>
        <dbReference type="Rhea" id="RHEA:19397"/>
        <dbReference type="ChEBI" id="CHEBI:10986"/>
        <dbReference type="ChEBI" id="CHEBI:15378"/>
        <dbReference type="ChEBI" id="CHEBI:33019"/>
        <dbReference type="ChEBI" id="CHEBI:35235"/>
        <dbReference type="ChEBI" id="CHEBI:37563"/>
        <dbReference type="ChEBI" id="CHEBI:59458"/>
        <dbReference type="ChEBI" id="CHEBI:60377"/>
        <dbReference type="EC" id="6.3.2.5"/>
    </reaction>
</comment>
<evidence type="ECO:0000259" key="7">
    <source>
        <dbReference type="Pfam" id="PF04127"/>
    </source>
</evidence>
<dbReference type="EMBL" id="JAKOOW010000001">
    <property type="protein sequence ID" value="MCG6502918.1"/>
    <property type="molecule type" value="Genomic_DNA"/>
</dbReference>
<feature type="domain" description="Flavoprotein" evidence="6">
    <location>
        <begin position="5"/>
        <end position="173"/>
    </location>
</feature>
<feature type="binding site" evidence="3">
    <location>
        <begin position="305"/>
        <end position="308"/>
    </location>
    <ligand>
        <name>CTP</name>
        <dbReference type="ChEBI" id="CHEBI:37563"/>
    </ligand>
</feature>
<evidence type="ECO:0000313" key="9">
    <source>
        <dbReference type="Proteomes" id="UP001298424"/>
    </source>
</evidence>
<comment type="catalytic activity">
    <reaction evidence="3 4">
        <text>N-[(R)-4-phosphopantothenoyl]-L-cysteine + H(+) = (R)-4'-phosphopantetheine + CO2</text>
        <dbReference type="Rhea" id="RHEA:16793"/>
        <dbReference type="ChEBI" id="CHEBI:15378"/>
        <dbReference type="ChEBI" id="CHEBI:16526"/>
        <dbReference type="ChEBI" id="CHEBI:59458"/>
        <dbReference type="ChEBI" id="CHEBI:61723"/>
        <dbReference type="EC" id="4.1.1.36"/>
    </reaction>
</comment>
<evidence type="ECO:0000256" key="2">
    <source>
        <dbReference type="ARBA" id="ARBA00023239"/>
    </source>
</evidence>
<comment type="similarity">
    <text evidence="3 4">In the N-terminal section; belongs to the HFCD (homo-oligomeric flavin containing Cys decarboxylase) superfamily.</text>
</comment>
<evidence type="ECO:0000313" key="8">
    <source>
        <dbReference type="EMBL" id="MCG6502918.1"/>
    </source>
</evidence>
<keyword evidence="3" id="KW-0511">Multifunctional enzyme</keyword>
<keyword evidence="3 4" id="KW-0436">Ligase</keyword>
<dbReference type="HAMAP" id="MF_02225">
    <property type="entry name" value="CoaBC"/>
    <property type="match status" value="1"/>
</dbReference>
<protein>
    <recommendedName>
        <fullName evidence="3">Coenzyme A biosynthesis bifunctional protein CoaBC</fullName>
    </recommendedName>
    <alternativeName>
        <fullName evidence="3">DNA/pantothenate metabolism flavoprotein</fullName>
    </alternativeName>
    <alternativeName>
        <fullName evidence="3">Phosphopantothenoylcysteine synthetase/decarboxylase</fullName>
        <shortName evidence="3">PPCS-PPCDC</shortName>
    </alternativeName>
    <domain>
        <recommendedName>
            <fullName evidence="3">Phosphopantothenoylcysteine decarboxylase</fullName>
            <shortName evidence="3">PPC decarboxylase</shortName>
            <shortName evidence="3">PPC-DC</shortName>
            <ecNumber evidence="3">4.1.1.36</ecNumber>
        </recommendedName>
        <alternativeName>
            <fullName evidence="3">CoaC</fullName>
        </alternativeName>
    </domain>
    <domain>
        <recommendedName>
            <fullName evidence="3">Phosphopantothenate--cysteine ligase</fullName>
            <ecNumber evidence="3">6.3.2.5</ecNumber>
        </recommendedName>
        <alternativeName>
            <fullName evidence="3">CoaB</fullName>
        </alternativeName>
        <alternativeName>
            <fullName evidence="3">Phosphopantothenoylcysteine synthetase</fullName>
            <shortName evidence="3">PPC synthetase</shortName>
            <shortName evidence="3">PPC-S</shortName>
        </alternativeName>
    </domain>
</protein>
<feature type="binding site" evidence="3">
    <location>
        <position position="324"/>
    </location>
    <ligand>
        <name>CTP</name>
        <dbReference type="ChEBI" id="CHEBI:37563"/>
    </ligand>
</feature>
<feature type="compositionally biased region" description="Acidic residues" evidence="5">
    <location>
        <begin position="416"/>
        <end position="426"/>
    </location>
</feature>
<dbReference type="Gene3D" id="3.40.50.1950">
    <property type="entry name" value="Flavin prenyltransferase-like"/>
    <property type="match status" value="1"/>
</dbReference>
<feature type="binding site" evidence="3">
    <location>
        <position position="277"/>
    </location>
    <ligand>
        <name>CTP</name>
        <dbReference type="ChEBI" id="CHEBI:37563"/>
    </ligand>
</feature>
<feature type="region of interest" description="Disordered" evidence="5">
    <location>
        <begin position="398"/>
        <end position="432"/>
    </location>
</feature>
<feature type="binding site" evidence="3">
    <location>
        <position position="342"/>
    </location>
    <ligand>
        <name>CTP</name>
        <dbReference type="ChEBI" id="CHEBI:37563"/>
    </ligand>
</feature>
<proteinExistence type="inferred from homology"/>
<organism evidence="8 9">
    <name type="scientific">Kingella pumchi</name>
    <dbReference type="NCBI Taxonomy" id="2779506"/>
    <lineage>
        <taxon>Bacteria</taxon>
        <taxon>Pseudomonadati</taxon>
        <taxon>Pseudomonadota</taxon>
        <taxon>Betaproteobacteria</taxon>
        <taxon>Neisseriales</taxon>
        <taxon>Neisseriaceae</taxon>
        <taxon>Kingella</taxon>
    </lineage>
</organism>
<dbReference type="PANTHER" id="PTHR14359">
    <property type="entry name" value="HOMO-OLIGOMERIC FLAVIN CONTAINING CYS DECARBOXYLASE FAMILY"/>
    <property type="match status" value="1"/>
</dbReference>
<keyword evidence="3" id="KW-0479">Metal-binding</keyword>
<reference evidence="8 9" key="1">
    <citation type="submission" date="2022-02" db="EMBL/GenBank/DDBJ databases">
        <title>Genome sequence data of Kingella unionensis sp. nov. strain CICC 24913 (CCUG 75125).</title>
        <authorList>
            <person name="Xiao M."/>
        </authorList>
    </citation>
    <scope>NUCLEOTIDE SEQUENCE [LARGE SCALE GENOMIC DNA]</scope>
    <source>
        <strain evidence="8 9">CICC 24913</strain>
    </source>
</reference>
<dbReference type="Pfam" id="PF02441">
    <property type="entry name" value="Flavoprotein"/>
    <property type="match status" value="1"/>
</dbReference>
<comment type="cofactor">
    <cofactor evidence="3">
        <name>FMN</name>
        <dbReference type="ChEBI" id="CHEBI:58210"/>
    </cofactor>
    <text evidence="3">Binds 1 FMN per subunit.</text>
</comment>
<keyword evidence="3" id="KW-0460">Magnesium</keyword>
<dbReference type="SUPFAM" id="SSF52507">
    <property type="entry name" value="Homo-oligomeric flavin-containing Cys decarboxylases, HFCD"/>
    <property type="match status" value="1"/>
</dbReference>